<reference evidence="6 7" key="1">
    <citation type="submission" date="2009-10" db="EMBL/GenBank/DDBJ databases">
        <authorList>
            <person name="Qin X."/>
            <person name="Bachman B."/>
            <person name="Battles P."/>
            <person name="Bell A."/>
            <person name="Bess C."/>
            <person name="Bickham C."/>
            <person name="Chaboub L."/>
            <person name="Chen D."/>
            <person name="Coyle M."/>
            <person name="Deiros D.R."/>
            <person name="Dinh H."/>
            <person name="Forbes L."/>
            <person name="Fowler G."/>
            <person name="Francisco L."/>
            <person name="Fu Q."/>
            <person name="Gubbala S."/>
            <person name="Hale W."/>
            <person name="Han Y."/>
            <person name="Hemphill L."/>
            <person name="Highlander S.K."/>
            <person name="Hirani K."/>
            <person name="Hogues M."/>
            <person name="Jackson L."/>
            <person name="Jakkamsetti A."/>
            <person name="Javaid M."/>
            <person name="Jiang H."/>
            <person name="Korchina V."/>
            <person name="Kovar C."/>
            <person name="Lara F."/>
            <person name="Lee S."/>
            <person name="Mata R."/>
            <person name="Mathew T."/>
            <person name="Moen C."/>
            <person name="Morales K."/>
            <person name="Munidasa M."/>
            <person name="Nazareth L."/>
            <person name="Ngo R."/>
            <person name="Nguyen L."/>
            <person name="Okwuonu G."/>
            <person name="Ongeri F."/>
            <person name="Patil S."/>
            <person name="Petrosino J."/>
            <person name="Pham C."/>
            <person name="Pham P."/>
            <person name="Pu L.-L."/>
            <person name="Puazo M."/>
            <person name="Raj R."/>
            <person name="Reid J."/>
            <person name="Rouhana J."/>
            <person name="Saada N."/>
            <person name="Shang Y."/>
            <person name="Simmons D."/>
            <person name="Thornton R."/>
            <person name="Warren J."/>
            <person name="Weissenberger G."/>
            <person name="Zhang J."/>
            <person name="Zhang L."/>
            <person name="Zhou C."/>
            <person name="Zhu D."/>
            <person name="Muzny D."/>
            <person name="Worley K."/>
            <person name="Gibbs R."/>
        </authorList>
    </citation>
    <scope>NUCLEOTIDE SEQUENCE [LARGE SCALE GENOMIC DNA]</scope>
    <source>
        <strain evidence="6 7">DSM 17361</strain>
    </source>
</reference>
<dbReference type="InterPro" id="IPR017896">
    <property type="entry name" value="4Fe4S_Fe-S-bd"/>
</dbReference>
<evidence type="ECO:0000256" key="3">
    <source>
        <dbReference type="ARBA" id="ARBA00023014"/>
    </source>
</evidence>
<dbReference type="Pfam" id="PF00248">
    <property type="entry name" value="Aldo_ket_red"/>
    <property type="match status" value="1"/>
</dbReference>
<dbReference type="Pfam" id="PF13187">
    <property type="entry name" value="Fer4_9"/>
    <property type="match status" value="1"/>
</dbReference>
<dbReference type="InterPro" id="IPR053135">
    <property type="entry name" value="AKR2_Oxidoreductase"/>
</dbReference>
<dbReference type="HOGENOM" id="CLU_023205_3_2_10"/>
<dbReference type="PANTHER" id="PTHR43312:SF2">
    <property type="entry name" value="OXIDOREDUCTASE"/>
    <property type="match status" value="1"/>
</dbReference>
<dbReference type="EMBL" id="ACKS01000082">
    <property type="protein sequence ID" value="EFA43302.1"/>
    <property type="molecule type" value="Genomic_DNA"/>
</dbReference>
<dbReference type="Gene3D" id="3.20.20.100">
    <property type="entry name" value="NADP-dependent oxidoreductase domain"/>
    <property type="match status" value="1"/>
</dbReference>
<dbReference type="NCBIfam" id="TIGR01409">
    <property type="entry name" value="TAT_signal_seq"/>
    <property type="match status" value="1"/>
</dbReference>
<dbReference type="SUPFAM" id="SSF46548">
    <property type="entry name" value="alpha-helical ferredoxin"/>
    <property type="match status" value="1"/>
</dbReference>
<comment type="caution">
    <text evidence="6">The sequence shown here is derived from an EMBL/GenBank/DDBJ whole genome shotgun (WGS) entry which is preliminary data.</text>
</comment>
<name>D1PZ68_9BACT</name>
<keyword evidence="7" id="KW-1185">Reference proteome</keyword>
<organism evidence="6 7">
    <name type="scientific">Hallella bergensis DSM 17361</name>
    <dbReference type="NCBI Taxonomy" id="585502"/>
    <lineage>
        <taxon>Bacteria</taxon>
        <taxon>Pseudomonadati</taxon>
        <taxon>Bacteroidota</taxon>
        <taxon>Bacteroidia</taxon>
        <taxon>Bacteroidales</taxon>
        <taxon>Prevotellaceae</taxon>
        <taxon>Hallella</taxon>
    </lineage>
</organism>
<dbReference type="PANTHER" id="PTHR43312">
    <property type="entry name" value="D-THREO-ALDOSE 1-DEHYDROGENASE"/>
    <property type="match status" value="1"/>
</dbReference>
<evidence type="ECO:0000256" key="1">
    <source>
        <dbReference type="ARBA" id="ARBA00022723"/>
    </source>
</evidence>
<dbReference type="InterPro" id="IPR017900">
    <property type="entry name" value="4Fe4S_Fe_S_CS"/>
</dbReference>
<dbReference type="SUPFAM" id="SSF51430">
    <property type="entry name" value="NAD(P)-linked oxidoreductase"/>
    <property type="match status" value="1"/>
</dbReference>
<dbReference type="GO" id="GO:0051536">
    <property type="term" value="F:iron-sulfur cluster binding"/>
    <property type="evidence" value="ECO:0007669"/>
    <property type="project" value="UniProtKB-KW"/>
</dbReference>
<dbReference type="OrthoDB" id="9773828at2"/>
<dbReference type="PROSITE" id="PS51318">
    <property type="entry name" value="TAT"/>
    <property type="match status" value="1"/>
</dbReference>
<keyword evidence="2" id="KW-0408">Iron</keyword>
<dbReference type="PROSITE" id="PS00198">
    <property type="entry name" value="4FE4S_FER_1"/>
    <property type="match status" value="1"/>
</dbReference>
<dbReference type="CDD" id="cd19096">
    <property type="entry name" value="AKR_Fe-S_oxidoreductase"/>
    <property type="match status" value="1"/>
</dbReference>
<dbReference type="InterPro" id="IPR019546">
    <property type="entry name" value="TAT_signal_bac_arc"/>
</dbReference>
<feature type="domain" description="4Fe-4S ferredoxin-type" evidence="5">
    <location>
        <begin position="364"/>
        <end position="441"/>
    </location>
</feature>
<evidence type="ECO:0000259" key="5">
    <source>
        <dbReference type="Pfam" id="PF13187"/>
    </source>
</evidence>
<dbReference type="GO" id="GO:0046872">
    <property type="term" value="F:metal ion binding"/>
    <property type="evidence" value="ECO:0007669"/>
    <property type="project" value="UniProtKB-KW"/>
</dbReference>
<evidence type="ECO:0000256" key="2">
    <source>
        <dbReference type="ARBA" id="ARBA00023004"/>
    </source>
</evidence>
<dbReference type="InterPro" id="IPR036812">
    <property type="entry name" value="NAD(P)_OxRdtase_dom_sf"/>
</dbReference>
<dbReference type="AlphaFoldDB" id="D1PZ68"/>
<keyword evidence="1" id="KW-0479">Metal-binding</keyword>
<dbReference type="RefSeq" id="WP_007174356.1">
    <property type="nucleotide sequence ID" value="NZ_GG704781.1"/>
</dbReference>
<evidence type="ECO:0000259" key="4">
    <source>
        <dbReference type="Pfam" id="PF00248"/>
    </source>
</evidence>
<dbReference type="InterPro" id="IPR006311">
    <property type="entry name" value="TAT_signal"/>
</dbReference>
<keyword evidence="3" id="KW-0411">Iron-sulfur</keyword>
<gene>
    <name evidence="6" type="ORF">HMPREF0645_2253</name>
</gene>
<protein>
    <submittedName>
        <fullName evidence="6">Tat pathway signal sequence domain protein</fullName>
    </submittedName>
</protein>
<dbReference type="InterPro" id="IPR023210">
    <property type="entry name" value="NADP_OxRdtase_dom"/>
</dbReference>
<feature type="domain" description="NADP-dependent oxidoreductase" evidence="4">
    <location>
        <begin position="74"/>
        <end position="338"/>
    </location>
</feature>
<dbReference type="eggNOG" id="COG1453">
    <property type="taxonomic scope" value="Bacteria"/>
</dbReference>
<dbReference type="Proteomes" id="UP000003160">
    <property type="component" value="Unassembled WGS sequence"/>
</dbReference>
<evidence type="ECO:0000313" key="6">
    <source>
        <dbReference type="EMBL" id="EFA43302.1"/>
    </source>
</evidence>
<proteinExistence type="predicted"/>
<sequence length="460" mass="51743">MGKNNSDLNLSRRKFLRQLGMGVGSAALLSIEPLTSLAGLRKKPARLYEGNDNQDKAAMTYRVNRHTQDKISLLGYGMMRLPKKDGKIDQDMVNQEVDYALAHGINYFDTAPAYPGSEIATGIALSRHPRKSYHLATKMSNFGDTSFEASKAMYEESFRRLQTDYFDYYLLHSVGGGDGMGLFNKRFVDNGVLDFLCKERDAGRIRNLGFSYHGDVKVFDWLIDHSEEFGFTFVQIEMNYIDWRHAKQGHKVDADAEYLYAKCEKAGLQCVVMEPLLGGRLAKVPEDVRKEFAERRPDASPASWAFRWVGSHPNILVTLSGMTTMAVLQENVRTFSPLDPCTTQENDFIAKIADHMAGIPVIPCTNCHYCLPCPYGVAIPTNFTVYNEAVNNKSAPTDKTAPDYAAKQKAFYEKYNASIPEEGRAIQCVDCEACLPKCPQQIRIPNQMARLVEMLRIEEA</sequence>
<evidence type="ECO:0000313" key="7">
    <source>
        <dbReference type="Proteomes" id="UP000003160"/>
    </source>
</evidence>
<accession>D1PZ68</accession>